<dbReference type="Proteomes" id="UP001164187">
    <property type="component" value="Chromosome"/>
</dbReference>
<sequence>MHIFKKIMAVCAISIFTISYTKIATYASSVSNNIILSGADRFETAIKISKYAYNSGASGVILVNSHSIPDSLAVGPLSKKLQYPVLLNSRDTINPTTLSEIKRLKANKIIIIGGENSISTIQENSLLKMGYTVERISGKDRSSTSIEIAKKLKTLNNNTSFNSVFFVEGYKSLVDAACASAAASKINSPIIFIGTNLDEFKNSLYTLNADNKYFIGGSSNNYSYLFNNSRSIFGKDRNETSLNIAKTFFRDYQYVFIAKNGQENQSELIDSVAVGGVAGTKNSPVIFVSKNSPISYSLKSYLDSKNFSTLVQTGGGLSVRADEIIGKIYIRQDYKLLNVNQINQYEAGAPMGCEAASLLQGLKYKGYASDKTLYSFLREMPIATDNNPYHGFAGTPYKVVYGVYQSIFPQPLSEWGNKYGKVENISGRDSNFIRDEISKGNPVVFYGTYDFKPPIYNDYFWGNNAVDNAHVMLVDGYNSKSMHIVDPAKNDTDGYWIANSAFDSSYNINKYAVVIR</sequence>
<gene>
    <name evidence="2" type="ORF">O0R46_00365</name>
</gene>
<dbReference type="EMBL" id="CP114052">
    <property type="protein sequence ID" value="WAW14951.1"/>
    <property type="molecule type" value="Genomic_DNA"/>
</dbReference>
<dbReference type="PANTHER" id="PTHR30032:SF8">
    <property type="entry name" value="GERMINATION-SPECIFIC N-ACETYLMURAMOYL-L-ALANINE AMIDASE"/>
    <property type="match status" value="1"/>
</dbReference>
<evidence type="ECO:0000259" key="1">
    <source>
        <dbReference type="Pfam" id="PF13529"/>
    </source>
</evidence>
<organism evidence="2 3">
    <name type="scientific">Peptostreptococcus equinus</name>
    <dbReference type="NCBI Taxonomy" id="3003601"/>
    <lineage>
        <taxon>Bacteria</taxon>
        <taxon>Bacillati</taxon>
        <taxon>Bacillota</taxon>
        <taxon>Clostridia</taxon>
        <taxon>Peptostreptococcales</taxon>
        <taxon>Peptostreptococcaceae</taxon>
        <taxon>Peptostreptococcus</taxon>
    </lineage>
</organism>
<dbReference type="InterPro" id="IPR039564">
    <property type="entry name" value="Peptidase_C39-like"/>
</dbReference>
<reference evidence="2" key="1">
    <citation type="submission" date="2022-12" db="EMBL/GenBank/DDBJ databases">
        <title>Peptostreptococcus.</title>
        <authorList>
            <person name="Lee S.H."/>
        </authorList>
    </citation>
    <scope>NUCLEOTIDE SEQUENCE</scope>
    <source>
        <strain evidence="2">CBA3647</strain>
    </source>
</reference>
<dbReference type="Pfam" id="PF13529">
    <property type="entry name" value="Peptidase_C39_2"/>
    <property type="match status" value="1"/>
</dbReference>
<evidence type="ECO:0000313" key="3">
    <source>
        <dbReference type="Proteomes" id="UP001164187"/>
    </source>
</evidence>
<proteinExistence type="predicted"/>
<dbReference type="Gene3D" id="3.90.70.10">
    <property type="entry name" value="Cysteine proteinases"/>
    <property type="match status" value="1"/>
</dbReference>
<protein>
    <submittedName>
        <fullName evidence="2">Cell wall-binding repeat-containing protein</fullName>
    </submittedName>
</protein>
<dbReference type="Pfam" id="PF04122">
    <property type="entry name" value="CW_binding_2"/>
    <property type="match status" value="3"/>
</dbReference>
<keyword evidence="3" id="KW-1185">Reference proteome</keyword>
<dbReference type="InterPro" id="IPR051922">
    <property type="entry name" value="Bact_Sporulation_Assoc"/>
</dbReference>
<dbReference type="PANTHER" id="PTHR30032">
    <property type="entry name" value="N-ACETYLMURAMOYL-L-ALANINE AMIDASE-RELATED"/>
    <property type="match status" value="1"/>
</dbReference>
<evidence type="ECO:0000313" key="2">
    <source>
        <dbReference type="EMBL" id="WAW14951.1"/>
    </source>
</evidence>
<dbReference type="RefSeq" id="WP_269311643.1">
    <property type="nucleotide sequence ID" value="NZ_CP114052.1"/>
</dbReference>
<accession>A0ABY7JNK8</accession>
<name>A0ABY7JNK8_9FIRM</name>
<dbReference type="InterPro" id="IPR007253">
    <property type="entry name" value="Cell_wall-bd_2"/>
</dbReference>
<dbReference type="Gene3D" id="3.40.50.12090">
    <property type="match status" value="2"/>
</dbReference>
<feature type="domain" description="Peptidase C39-like" evidence="1">
    <location>
        <begin position="337"/>
        <end position="488"/>
    </location>
</feature>